<evidence type="ECO:0000313" key="2">
    <source>
        <dbReference type="Proteomes" id="UP000198362"/>
    </source>
</evidence>
<evidence type="ECO:0000313" key="1">
    <source>
        <dbReference type="EMBL" id="SNT61738.1"/>
    </source>
</evidence>
<accession>A0A239P526</accession>
<organism evidence="1 2">
    <name type="scientific">Asanoa hainanensis</name>
    <dbReference type="NCBI Taxonomy" id="560556"/>
    <lineage>
        <taxon>Bacteria</taxon>
        <taxon>Bacillati</taxon>
        <taxon>Actinomycetota</taxon>
        <taxon>Actinomycetes</taxon>
        <taxon>Micromonosporales</taxon>
        <taxon>Micromonosporaceae</taxon>
        <taxon>Asanoa</taxon>
    </lineage>
</organism>
<dbReference type="EMBL" id="FZPH01000013">
    <property type="protein sequence ID" value="SNT61738.1"/>
    <property type="molecule type" value="Genomic_DNA"/>
</dbReference>
<protein>
    <submittedName>
        <fullName evidence="1">Uncharacterized protein</fullName>
    </submittedName>
</protein>
<keyword evidence="2" id="KW-1185">Reference proteome</keyword>
<name>A0A239P526_9ACTN</name>
<reference evidence="1 2" key="1">
    <citation type="submission" date="2017-06" db="EMBL/GenBank/DDBJ databases">
        <authorList>
            <person name="Kim H.J."/>
            <person name="Triplett B.A."/>
        </authorList>
    </citation>
    <scope>NUCLEOTIDE SEQUENCE [LARGE SCALE GENOMIC DNA]</scope>
    <source>
        <strain evidence="1 2">CGMCC 4.5593</strain>
    </source>
</reference>
<sequence length="254" mass="26349">MVGGLAAWALVLGVLAVVSHRTDEPTVREQRDLAAALRVVDGAVGLSLAQAGADVVPVLMPVTVEEGCRITPFRAGATATSVVRFFTPDAAAFLGRLGTGYPPAYQVEVSTDGKALRADAGEFVAVRGKVITPSEVQVTITTGCRPSDGVVSADLLPETEQHAKPGEVLSVLGAASVEEPRVAFARCPSGRPAATASAVGYQVSVDPAVARQHDQGVVVVDSAKVYAYRRGANEAVVVLPTSDRDARVYVTELC</sequence>
<gene>
    <name evidence="1" type="ORF">SAMN05421812_113184</name>
</gene>
<dbReference type="Proteomes" id="UP000198362">
    <property type="component" value="Unassembled WGS sequence"/>
</dbReference>
<proteinExistence type="predicted"/>
<dbReference type="AlphaFoldDB" id="A0A239P526"/>